<evidence type="ECO:0000256" key="3">
    <source>
        <dbReference type="ARBA" id="ARBA00022692"/>
    </source>
</evidence>
<gene>
    <name evidence="8" type="ORF">GM51_7110</name>
</gene>
<feature type="transmembrane region" description="Helical" evidence="6">
    <location>
        <begin position="115"/>
        <end position="136"/>
    </location>
</feature>
<feature type="transmembrane region" description="Helical" evidence="6">
    <location>
        <begin position="64"/>
        <end position="81"/>
    </location>
</feature>
<dbReference type="InterPro" id="IPR005115">
    <property type="entry name" value="Gly_transporter"/>
</dbReference>
<keyword evidence="4 6" id="KW-1133">Transmembrane helix</keyword>
<dbReference type="AlphaFoldDB" id="A0A094Q4R2"/>
<dbReference type="PANTHER" id="PTHR30506">
    <property type="entry name" value="INNER MEMBRANE PROTEIN"/>
    <property type="match status" value="1"/>
</dbReference>
<dbReference type="EMBL" id="JNSL01000034">
    <property type="protein sequence ID" value="KGA19140.1"/>
    <property type="molecule type" value="Genomic_DNA"/>
</dbReference>
<dbReference type="GO" id="GO:0005886">
    <property type="term" value="C:plasma membrane"/>
    <property type="evidence" value="ECO:0007669"/>
    <property type="project" value="UniProtKB-SubCell"/>
</dbReference>
<name>A0A094Q4R2_9ZZZZ</name>
<evidence type="ECO:0000256" key="1">
    <source>
        <dbReference type="ARBA" id="ARBA00004651"/>
    </source>
</evidence>
<dbReference type="Pfam" id="PF03458">
    <property type="entry name" value="Gly_transporter"/>
    <property type="match status" value="2"/>
</dbReference>
<evidence type="ECO:0000256" key="5">
    <source>
        <dbReference type="ARBA" id="ARBA00023136"/>
    </source>
</evidence>
<evidence type="ECO:0000313" key="8">
    <source>
        <dbReference type="EMBL" id="KGA19140.1"/>
    </source>
</evidence>
<evidence type="ECO:0000259" key="7">
    <source>
        <dbReference type="Pfam" id="PF03458"/>
    </source>
</evidence>
<feature type="transmembrane region" description="Helical" evidence="6">
    <location>
        <begin position="172"/>
        <end position="189"/>
    </location>
</feature>
<dbReference type="PANTHER" id="PTHR30506:SF3">
    <property type="entry name" value="UPF0126 INNER MEMBRANE PROTEIN YADS-RELATED"/>
    <property type="match status" value="1"/>
</dbReference>
<feature type="transmembrane region" description="Helical" evidence="6">
    <location>
        <begin position="32"/>
        <end position="52"/>
    </location>
</feature>
<evidence type="ECO:0000256" key="6">
    <source>
        <dbReference type="SAM" id="Phobius"/>
    </source>
</evidence>
<feature type="domain" description="Glycine transporter" evidence="7">
    <location>
        <begin position="7"/>
        <end position="79"/>
    </location>
</feature>
<organism evidence="8">
    <name type="scientific">freshwater metagenome</name>
    <dbReference type="NCBI Taxonomy" id="449393"/>
    <lineage>
        <taxon>unclassified sequences</taxon>
        <taxon>metagenomes</taxon>
        <taxon>ecological metagenomes</taxon>
    </lineage>
</organism>
<keyword evidence="2" id="KW-1003">Cell membrane</keyword>
<feature type="domain" description="Glycine transporter" evidence="7">
    <location>
        <begin position="91"/>
        <end position="162"/>
    </location>
</feature>
<evidence type="ECO:0000256" key="2">
    <source>
        <dbReference type="ARBA" id="ARBA00022475"/>
    </source>
</evidence>
<sequence length="200" mass="21028">MNDFLVVLDFLSTFAFALVGARLAASRFMDYGGILFVASVAALTGGTFRNLVLDIPLAWIEKPYLLAAVLLAVILTIAFKWSNEVGSFVLFIDSIGLGVSTVAGTALALDLNTPAIPAILLGLLSAVLGGLTRDLLAQVPPILLHRETNGTAAFIGASALVIAIELGSNQELATAIGFVLVIGIRLISIKRNWNLPKIKG</sequence>
<keyword evidence="5 6" id="KW-0472">Membrane</keyword>
<accession>A0A094Q4R2</accession>
<protein>
    <recommendedName>
        <fullName evidence="7">Glycine transporter domain-containing protein</fullName>
    </recommendedName>
</protein>
<feature type="transmembrane region" description="Helical" evidence="6">
    <location>
        <begin position="88"/>
        <end position="109"/>
    </location>
</feature>
<comment type="caution">
    <text evidence="8">The sequence shown here is derived from an EMBL/GenBank/DDBJ whole genome shotgun (WGS) entry which is preliminary data.</text>
</comment>
<evidence type="ECO:0000256" key="4">
    <source>
        <dbReference type="ARBA" id="ARBA00022989"/>
    </source>
</evidence>
<reference evidence="8" key="1">
    <citation type="submission" date="2014-06" db="EMBL/GenBank/DDBJ databases">
        <title>Key roles for freshwater Actinobacteria revealed by deep metagenomic sequencing.</title>
        <authorList>
            <person name="Ghai R."/>
            <person name="Mizuno C.M."/>
            <person name="Picazo A."/>
            <person name="Camacho A."/>
            <person name="Rodriguez-Valera F."/>
        </authorList>
    </citation>
    <scope>NUCLEOTIDE SEQUENCE</scope>
</reference>
<keyword evidence="3 6" id="KW-0812">Transmembrane</keyword>
<comment type="subcellular location">
    <subcellularLocation>
        <location evidence="1">Cell membrane</location>
        <topology evidence="1">Multi-pass membrane protein</topology>
    </subcellularLocation>
</comment>
<proteinExistence type="predicted"/>
<feature type="transmembrane region" description="Helical" evidence="6">
    <location>
        <begin position="6"/>
        <end position="25"/>
    </location>
</feature>
<feature type="transmembrane region" description="Helical" evidence="6">
    <location>
        <begin position="148"/>
        <end position="166"/>
    </location>
</feature>